<protein>
    <submittedName>
        <fullName evidence="1">Uncharacterized protein</fullName>
    </submittedName>
</protein>
<comment type="caution">
    <text evidence="1">The sequence shown here is derived from an EMBL/GenBank/DDBJ whole genome shotgun (WGS) entry which is preliminary data.</text>
</comment>
<sequence length="61" mass="6921">MVLISERTTVESNHEGFFYSNISSGVYIKKGMELGYVTDLFGNKLETIYAPVDGFILYKSF</sequence>
<dbReference type="STRING" id="447422.SAMN05660903_00285"/>
<accession>A0A2N0U3T6</accession>
<dbReference type="Gene3D" id="3.40.630.10">
    <property type="entry name" value="Zn peptidases"/>
    <property type="match status" value="1"/>
</dbReference>
<dbReference type="Proteomes" id="UP000232673">
    <property type="component" value="Unassembled WGS sequence"/>
</dbReference>
<dbReference type="RefSeq" id="WP_079711448.1">
    <property type="nucleotide sequence ID" value="NZ_FUZC01000001.1"/>
</dbReference>
<dbReference type="OrthoDB" id="9782876at2"/>
<reference evidence="1 2" key="1">
    <citation type="submission" date="2015-10" db="EMBL/GenBank/DDBJ databases">
        <title>Draft genome sequence of Salegentibacter salinarum KCTC 12975.</title>
        <authorList>
            <person name="Lin W."/>
            <person name="Zheng Q."/>
        </authorList>
    </citation>
    <scope>NUCLEOTIDE SEQUENCE [LARGE SCALE GENOMIC DNA]</scope>
    <source>
        <strain evidence="1 2">KCTC 12975</strain>
    </source>
</reference>
<keyword evidence="2" id="KW-1185">Reference proteome</keyword>
<organism evidence="1 2">
    <name type="scientific">Salegentibacter salinarum</name>
    <dbReference type="NCBI Taxonomy" id="447422"/>
    <lineage>
        <taxon>Bacteria</taxon>
        <taxon>Pseudomonadati</taxon>
        <taxon>Bacteroidota</taxon>
        <taxon>Flavobacteriia</taxon>
        <taxon>Flavobacteriales</taxon>
        <taxon>Flavobacteriaceae</taxon>
        <taxon>Salegentibacter</taxon>
    </lineage>
</organism>
<dbReference type="EMBL" id="LKTS01000001">
    <property type="protein sequence ID" value="PKD21667.1"/>
    <property type="molecule type" value="Genomic_DNA"/>
</dbReference>
<evidence type="ECO:0000313" key="1">
    <source>
        <dbReference type="EMBL" id="PKD21667.1"/>
    </source>
</evidence>
<gene>
    <name evidence="1" type="ORF">APR41_01390</name>
</gene>
<proteinExistence type="predicted"/>
<evidence type="ECO:0000313" key="2">
    <source>
        <dbReference type="Proteomes" id="UP000232673"/>
    </source>
</evidence>
<dbReference type="AlphaFoldDB" id="A0A2N0U3T6"/>
<name>A0A2N0U3T6_9FLAO</name>